<dbReference type="EMBL" id="CP091511">
    <property type="protein sequence ID" value="UOO89337.1"/>
    <property type="molecule type" value="Genomic_DNA"/>
</dbReference>
<name>A0ABY4E7I2_9NEIS</name>
<dbReference type="Proteomes" id="UP000832011">
    <property type="component" value="Chromosome"/>
</dbReference>
<accession>A0ABY4E7I2</accession>
<evidence type="ECO:0000313" key="1">
    <source>
        <dbReference type="EMBL" id="UOO89337.1"/>
    </source>
</evidence>
<evidence type="ECO:0008006" key="3">
    <source>
        <dbReference type="Google" id="ProtNLM"/>
    </source>
</evidence>
<keyword evidence="2" id="KW-1185">Reference proteome</keyword>
<sequence>MELHSVLYYRHPQAAVMAQLDGLWQGHEGDAEHIIAAAQALNAEQGAELAQDLIDSVDEIEWDLRPDAVQHAEGFSIVHFVHGSMGDENMESIVAFVHDLLPGIQVQAWGCGDDDPWEFWFKYDGDELVREDDEPFNDPEEDADIKASIYAWWHQDLPAEIKVGFLNEATETD</sequence>
<dbReference type="RefSeq" id="WP_058357036.1">
    <property type="nucleotide sequence ID" value="NZ_CABKVG010000010.1"/>
</dbReference>
<reference evidence="1 2" key="1">
    <citation type="journal article" date="2022" name="Res Sq">
        <title>Evolution of multicellular longitudinally dividing oral cavity symbionts (Neisseriaceae).</title>
        <authorList>
            <person name="Nyongesa S."/>
            <person name="Weber P."/>
            <person name="Bernet E."/>
            <person name="Pullido F."/>
            <person name="Nieckarz M."/>
            <person name="Delaby M."/>
            <person name="Nieves C."/>
            <person name="Viehboeck T."/>
            <person name="Krause N."/>
            <person name="Rivera-Millot A."/>
            <person name="Nakamura A."/>
            <person name="Vischer N."/>
            <person name="VanNieuwenhze M."/>
            <person name="Brun Y."/>
            <person name="Cava F."/>
            <person name="Bulgheresi S."/>
            <person name="Veyrier F."/>
        </authorList>
    </citation>
    <scope>NUCLEOTIDE SEQUENCE [LARGE SCALE GENOMIC DNA]</scope>
    <source>
        <strain evidence="1 2">SN4</strain>
    </source>
</reference>
<organism evidence="1 2">
    <name type="scientific">Vitreoscilla massiliensis</name>
    <dbReference type="NCBI Taxonomy" id="1689272"/>
    <lineage>
        <taxon>Bacteria</taxon>
        <taxon>Pseudomonadati</taxon>
        <taxon>Pseudomonadota</taxon>
        <taxon>Betaproteobacteria</taxon>
        <taxon>Neisseriales</taxon>
        <taxon>Neisseriaceae</taxon>
        <taxon>Vitreoscilla</taxon>
    </lineage>
</organism>
<protein>
    <recommendedName>
        <fullName evidence="3">DUF695 domain-containing protein</fullName>
    </recommendedName>
</protein>
<gene>
    <name evidence="1" type="ORF">LVJ82_18140</name>
</gene>
<proteinExistence type="predicted"/>
<evidence type="ECO:0000313" key="2">
    <source>
        <dbReference type="Proteomes" id="UP000832011"/>
    </source>
</evidence>